<comment type="caution">
    <text evidence="3">The sequence shown here is derived from an EMBL/GenBank/DDBJ whole genome shotgun (WGS) entry which is preliminary data.</text>
</comment>
<dbReference type="PROSITE" id="PS50053">
    <property type="entry name" value="UBIQUITIN_2"/>
    <property type="match status" value="1"/>
</dbReference>
<evidence type="ECO:0000313" key="4">
    <source>
        <dbReference type="Proteomes" id="UP001465755"/>
    </source>
</evidence>
<proteinExistence type="inferred from homology"/>
<comment type="subcellular location">
    <subcellularLocation>
        <location evidence="1">Nucleus</location>
    </subcellularLocation>
</comment>
<dbReference type="PANTHER" id="PTHR10562">
    <property type="entry name" value="SMALL UBIQUITIN-RELATED MODIFIER"/>
    <property type="match status" value="1"/>
</dbReference>
<dbReference type="GO" id="GO:0005634">
    <property type="term" value="C:nucleus"/>
    <property type="evidence" value="ECO:0007669"/>
    <property type="project" value="UniProtKB-SubCell"/>
</dbReference>
<keyword evidence="1" id="KW-0539">Nucleus</keyword>
<keyword evidence="4" id="KW-1185">Reference proteome</keyword>
<feature type="domain" description="Ubiquitin-like" evidence="2">
    <location>
        <begin position="40"/>
        <end position="115"/>
    </location>
</feature>
<evidence type="ECO:0000256" key="1">
    <source>
        <dbReference type="RuleBase" id="RU361190"/>
    </source>
</evidence>
<dbReference type="InterPro" id="IPR029071">
    <property type="entry name" value="Ubiquitin-like_domsf"/>
</dbReference>
<reference evidence="3 4" key="1">
    <citation type="journal article" date="2024" name="Nat. Commun.">
        <title>Phylogenomics reveals the evolutionary origins of lichenization in chlorophyte algae.</title>
        <authorList>
            <person name="Puginier C."/>
            <person name="Libourel C."/>
            <person name="Otte J."/>
            <person name="Skaloud P."/>
            <person name="Haon M."/>
            <person name="Grisel S."/>
            <person name="Petersen M."/>
            <person name="Berrin J.G."/>
            <person name="Delaux P.M."/>
            <person name="Dal Grande F."/>
            <person name="Keller J."/>
        </authorList>
    </citation>
    <scope>NUCLEOTIDE SEQUENCE [LARGE SCALE GENOMIC DNA]</scope>
    <source>
        <strain evidence="3 4">SAG 2036</strain>
    </source>
</reference>
<gene>
    <name evidence="3" type="ORF">WJX73_009073</name>
</gene>
<dbReference type="Pfam" id="PF11976">
    <property type="entry name" value="Rad60-SLD"/>
    <property type="match status" value="1"/>
</dbReference>
<accession>A0AAW1PJ10</accession>
<evidence type="ECO:0000259" key="2">
    <source>
        <dbReference type="PROSITE" id="PS50053"/>
    </source>
</evidence>
<comment type="similarity">
    <text evidence="1">Belongs to the ubiquitin family. SUMO subfamily.</text>
</comment>
<dbReference type="Proteomes" id="UP001465755">
    <property type="component" value="Unassembled WGS sequence"/>
</dbReference>
<name>A0AAW1PJ10_9CHLO</name>
<organism evidence="3 4">
    <name type="scientific">Symbiochloris irregularis</name>
    <dbReference type="NCBI Taxonomy" id="706552"/>
    <lineage>
        <taxon>Eukaryota</taxon>
        <taxon>Viridiplantae</taxon>
        <taxon>Chlorophyta</taxon>
        <taxon>core chlorophytes</taxon>
        <taxon>Trebouxiophyceae</taxon>
        <taxon>Trebouxiales</taxon>
        <taxon>Trebouxiaceae</taxon>
        <taxon>Symbiochloris</taxon>
    </lineage>
</organism>
<dbReference type="InterPro" id="IPR022617">
    <property type="entry name" value="Rad60/SUMO-like_dom"/>
</dbReference>
<evidence type="ECO:0000313" key="3">
    <source>
        <dbReference type="EMBL" id="KAK9808208.1"/>
    </source>
</evidence>
<keyword evidence="1" id="KW-0833">Ubl conjugation pathway</keyword>
<dbReference type="EMBL" id="JALJOQ010000026">
    <property type="protein sequence ID" value="KAK9808208.1"/>
    <property type="molecule type" value="Genomic_DNA"/>
</dbReference>
<dbReference type="SMART" id="SM00213">
    <property type="entry name" value="UBQ"/>
    <property type="match status" value="1"/>
</dbReference>
<dbReference type="SUPFAM" id="SSF54236">
    <property type="entry name" value="Ubiquitin-like"/>
    <property type="match status" value="1"/>
</dbReference>
<dbReference type="Gene3D" id="3.10.20.90">
    <property type="entry name" value="Phosphatidylinositol 3-kinase Catalytic Subunit, Chain A, domain 1"/>
    <property type="match status" value="1"/>
</dbReference>
<dbReference type="CDD" id="cd01763">
    <property type="entry name" value="Ubl_SUMO_like"/>
    <property type="match status" value="1"/>
</dbReference>
<dbReference type="AlphaFoldDB" id="A0AAW1PJ10"/>
<dbReference type="InterPro" id="IPR000626">
    <property type="entry name" value="Ubiquitin-like_dom"/>
</dbReference>
<sequence length="118" mass="13240">MSLWATALQLVSHRPFQEQSTARMSDEHSGETKPKFEEAFHIVVKDQANSEIQFKVKPSTKFGKIMASYAANRSIDQKSVRFLYDGRTLQSEETPASVGMESEDVVDAVIEQIGGSEW</sequence>
<protein>
    <recommendedName>
        <fullName evidence="1">Small ubiquitin-related modifier</fullName>
        <shortName evidence="1">SUMO</shortName>
    </recommendedName>
</protein>